<keyword evidence="5 6" id="KW-0472">Membrane</keyword>
<evidence type="ECO:0000313" key="7">
    <source>
        <dbReference type="EMBL" id="SEB39735.1"/>
    </source>
</evidence>
<feature type="transmembrane region" description="Helical" evidence="6">
    <location>
        <begin position="349"/>
        <end position="376"/>
    </location>
</feature>
<feature type="transmembrane region" description="Helical" evidence="6">
    <location>
        <begin position="220"/>
        <end position="240"/>
    </location>
</feature>
<dbReference type="InterPro" id="IPR001182">
    <property type="entry name" value="FtsW/RodA"/>
</dbReference>
<evidence type="ECO:0000256" key="1">
    <source>
        <dbReference type="ARBA" id="ARBA00004141"/>
    </source>
</evidence>
<dbReference type="Proteomes" id="UP000183687">
    <property type="component" value="Unassembled WGS sequence"/>
</dbReference>
<evidence type="ECO:0000256" key="4">
    <source>
        <dbReference type="ARBA" id="ARBA00022989"/>
    </source>
</evidence>
<feature type="transmembrane region" description="Helical" evidence="6">
    <location>
        <begin position="101"/>
        <end position="119"/>
    </location>
</feature>
<accession>A0AB38A4F5</accession>
<evidence type="ECO:0000256" key="2">
    <source>
        <dbReference type="ARBA" id="ARBA00022692"/>
    </source>
</evidence>
<keyword evidence="3" id="KW-0133">Cell shape</keyword>
<feature type="transmembrane region" description="Helical" evidence="6">
    <location>
        <begin position="77"/>
        <end position="94"/>
    </location>
</feature>
<proteinExistence type="predicted"/>
<reference evidence="7 8" key="1">
    <citation type="submission" date="2016-10" db="EMBL/GenBank/DDBJ databases">
        <authorList>
            <person name="Varghese N."/>
            <person name="Submissions S."/>
        </authorList>
    </citation>
    <scope>NUCLEOTIDE SEQUENCE [LARGE SCALE GENOMIC DNA]</scope>
    <source>
        <strain evidence="7 8">DSM 20586</strain>
    </source>
</reference>
<comment type="caution">
    <text evidence="7">The sequence shown here is derived from an EMBL/GenBank/DDBJ whole genome shotgun (WGS) entry which is preliminary data.</text>
</comment>
<keyword evidence="2 6" id="KW-0812">Transmembrane</keyword>
<evidence type="ECO:0000256" key="5">
    <source>
        <dbReference type="ARBA" id="ARBA00023136"/>
    </source>
</evidence>
<dbReference type="PANTHER" id="PTHR30474:SF1">
    <property type="entry name" value="PEPTIDOGLYCAN GLYCOSYLTRANSFERASE MRDB"/>
    <property type="match status" value="1"/>
</dbReference>
<protein>
    <submittedName>
        <fullName evidence="7">Rod shape determining protein RodA</fullName>
    </submittedName>
</protein>
<dbReference type="EMBL" id="FNSH01000001">
    <property type="protein sequence ID" value="SEB39735.1"/>
    <property type="molecule type" value="Genomic_DNA"/>
</dbReference>
<dbReference type="AlphaFoldDB" id="A0AB38A4F5"/>
<sequence>MAIETPKGSLSDVGFGGILSSLFGGDAGKSPSHARMRPVKRRFGAYYLANLVPAILLCVYGLLVVWSASLTIPEASWPRQMLGVGIGFTGAAFIRRYDYRNLANMTNILLAIDIVLMLMPKVPGLSYSAKGLTGWVQIPFIHLRMQPSEIAKLVTISLMASLSAQYNGKIESLRDYVRLCIYLLIPFVLILTQPDLGTGLVILVSGAAIIICAGARRSWVLVTIALIIVGSAFIIITSMTPGLPHLLKEYQLNRLIVFVDPSVSPTGDGYNLLQSKIAVGSGGFFGKGIGNATQAGGGFLPEAHTDFVFALLSEEFGFVGAVILLTLFAVLIFSAIRLALKLESPFGKLVLVGIVAMWSFQLLENVGMCIGIMPITGIPLPFISFGSSSMVVQLMSIGIVQSVYLHRTKVA</sequence>
<feature type="transmembrane region" description="Helical" evidence="6">
    <location>
        <begin position="382"/>
        <end position="405"/>
    </location>
</feature>
<evidence type="ECO:0000256" key="3">
    <source>
        <dbReference type="ARBA" id="ARBA00022960"/>
    </source>
</evidence>
<feature type="transmembrane region" description="Helical" evidence="6">
    <location>
        <begin position="198"/>
        <end position="215"/>
    </location>
</feature>
<evidence type="ECO:0000313" key="8">
    <source>
        <dbReference type="Proteomes" id="UP000183687"/>
    </source>
</evidence>
<keyword evidence="4 6" id="KW-1133">Transmembrane helix</keyword>
<gene>
    <name evidence="7" type="ORF">SAMN04489746_0069</name>
</gene>
<dbReference type="GO" id="GO:0008360">
    <property type="term" value="P:regulation of cell shape"/>
    <property type="evidence" value="ECO:0007669"/>
    <property type="project" value="UniProtKB-KW"/>
</dbReference>
<dbReference type="GO" id="GO:0032153">
    <property type="term" value="C:cell division site"/>
    <property type="evidence" value="ECO:0007669"/>
    <property type="project" value="TreeGrafter"/>
</dbReference>
<name>A0AB38A4F5_9ACTN</name>
<dbReference type="GO" id="GO:0005886">
    <property type="term" value="C:plasma membrane"/>
    <property type="evidence" value="ECO:0007669"/>
    <property type="project" value="TreeGrafter"/>
</dbReference>
<dbReference type="PANTHER" id="PTHR30474">
    <property type="entry name" value="CELL CYCLE PROTEIN"/>
    <property type="match status" value="1"/>
</dbReference>
<dbReference type="RefSeq" id="WP_057001923.1">
    <property type="nucleotide sequence ID" value="NZ_FNSH01000001.1"/>
</dbReference>
<dbReference type="GO" id="GO:0015648">
    <property type="term" value="F:lipid-linked peptidoglycan transporter activity"/>
    <property type="evidence" value="ECO:0007669"/>
    <property type="project" value="TreeGrafter"/>
</dbReference>
<dbReference type="GO" id="GO:0051301">
    <property type="term" value="P:cell division"/>
    <property type="evidence" value="ECO:0007669"/>
    <property type="project" value="InterPro"/>
</dbReference>
<evidence type="ECO:0000256" key="6">
    <source>
        <dbReference type="SAM" id="Phobius"/>
    </source>
</evidence>
<feature type="transmembrane region" description="Helical" evidence="6">
    <location>
        <begin position="316"/>
        <end position="340"/>
    </location>
</feature>
<organism evidence="7 8">
    <name type="scientific">Atopobium minutum</name>
    <dbReference type="NCBI Taxonomy" id="1381"/>
    <lineage>
        <taxon>Bacteria</taxon>
        <taxon>Bacillati</taxon>
        <taxon>Actinomycetota</taxon>
        <taxon>Coriobacteriia</taxon>
        <taxon>Coriobacteriales</taxon>
        <taxon>Atopobiaceae</taxon>
        <taxon>Atopobium</taxon>
    </lineage>
</organism>
<dbReference type="Pfam" id="PF01098">
    <property type="entry name" value="FTSW_RODA_SPOVE"/>
    <property type="match status" value="1"/>
</dbReference>
<feature type="transmembrane region" description="Helical" evidence="6">
    <location>
        <begin position="45"/>
        <end position="65"/>
    </location>
</feature>
<comment type="subcellular location">
    <subcellularLocation>
        <location evidence="1">Membrane</location>
        <topology evidence="1">Multi-pass membrane protein</topology>
    </subcellularLocation>
</comment>